<dbReference type="SUPFAM" id="SSF50129">
    <property type="entry name" value="GroES-like"/>
    <property type="match status" value="1"/>
</dbReference>
<evidence type="ECO:0000256" key="2">
    <source>
        <dbReference type="ARBA" id="ARBA00023002"/>
    </source>
</evidence>
<gene>
    <name evidence="4" type="ORF">ACFQS8_12830</name>
</gene>
<dbReference type="InterPro" id="IPR020843">
    <property type="entry name" value="ER"/>
</dbReference>
<sequence length="329" mass="35118">MTQSHVQSDQMKTIKVVEGGALEWQTVSRPIPSIDQVCIRVVAAGVNRADILQRKGMYPPPKGCPDIMGLEVSGYVEAVGEGVDDWQLGQEVCALLPAGGYAEYAIAHHRSVMPVPEGVSLQEAALLPEAVLTVWANVFDIAVLHPGETLFVQGGASGIGTTAIQMAKAMGANVYVTAGSDEKCKACIELGADGAFNYKTSDFEEELKAVGGADVILDMVGGDYLPKHINALNFGGRLVHIAAQGGLKGEVNILKVMMKQLSITGSTLRGRNDIAKMHLANMAVEIVWPWVASGQVRPVVDSRFAMQEAEKAHDRMTSGEHIGKIMLTL</sequence>
<feature type="domain" description="Enoyl reductase (ER)" evidence="3">
    <location>
        <begin position="19"/>
        <end position="327"/>
    </location>
</feature>
<dbReference type="SMART" id="SM00829">
    <property type="entry name" value="PKS_ER"/>
    <property type="match status" value="1"/>
</dbReference>
<keyword evidence="5" id="KW-1185">Reference proteome</keyword>
<dbReference type="SUPFAM" id="SSF51735">
    <property type="entry name" value="NAD(P)-binding Rossmann-fold domains"/>
    <property type="match status" value="1"/>
</dbReference>
<dbReference type="Pfam" id="PF00107">
    <property type="entry name" value="ADH_zinc_N"/>
    <property type="match status" value="1"/>
</dbReference>
<keyword evidence="1" id="KW-0521">NADP</keyword>
<evidence type="ECO:0000256" key="1">
    <source>
        <dbReference type="ARBA" id="ARBA00022857"/>
    </source>
</evidence>
<organism evidence="4 5">
    <name type="scientific">Hirschia litorea</name>
    <dbReference type="NCBI Taxonomy" id="1199156"/>
    <lineage>
        <taxon>Bacteria</taxon>
        <taxon>Pseudomonadati</taxon>
        <taxon>Pseudomonadota</taxon>
        <taxon>Alphaproteobacteria</taxon>
        <taxon>Hyphomonadales</taxon>
        <taxon>Hyphomonadaceae</taxon>
        <taxon>Hirschia</taxon>
    </lineage>
</organism>
<evidence type="ECO:0000259" key="3">
    <source>
        <dbReference type="SMART" id="SM00829"/>
    </source>
</evidence>
<dbReference type="CDD" id="cd05276">
    <property type="entry name" value="p53_inducible_oxidoreductase"/>
    <property type="match status" value="1"/>
</dbReference>
<evidence type="ECO:0000313" key="5">
    <source>
        <dbReference type="Proteomes" id="UP001596492"/>
    </source>
</evidence>
<dbReference type="InterPro" id="IPR036291">
    <property type="entry name" value="NAD(P)-bd_dom_sf"/>
</dbReference>
<dbReference type="InterPro" id="IPR013149">
    <property type="entry name" value="ADH-like_C"/>
</dbReference>
<dbReference type="Gene3D" id="3.90.180.10">
    <property type="entry name" value="Medium-chain alcohol dehydrogenases, catalytic domain"/>
    <property type="match status" value="1"/>
</dbReference>
<dbReference type="InterPro" id="IPR014189">
    <property type="entry name" value="Quinone_OxRdtase_PIG3"/>
</dbReference>
<protein>
    <submittedName>
        <fullName evidence="4">NAD(P)H-quinone oxidoreductase</fullName>
    </submittedName>
</protein>
<dbReference type="EMBL" id="JBHTBR010000005">
    <property type="protein sequence ID" value="MFC7292508.1"/>
    <property type="molecule type" value="Genomic_DNA"/>
</dbReference>
<dbReference type="Proteomes" id="UP001596492">
    <property type="component" value="Unassembled WGS sequence"/>
</dbReference>
<proteinExistence type="predicted"/>
<evidence type="ECO:0000313" key="4">
    <source>
        <dbReference type="EMBL" id="MFC7292508.1"/>
    </source>
</evidence>
<dbReference type="InterPro" id="IPR013154">
    <property type="entry name" value="ADH-like_N"/>
</dbReference>
<dbReference type="PANTHER" id="PTHR48106:SF8">
    <property type="entry name" value="OS02G0805600 PROTEIN"/>
    <property type="match status" value="1"/>
</dbReference>
<comment type="caution">
    <text evidence="4">The sequence shown here is derived from an EMBL/GenBank/DDBJ whole genome shotgun (WGS) entry which is preliminary data.</text>
</comment>
<dbReference type="InterPro" id="IPR011032">
    <property type="entry name" value="GroES-like_sf"/>
</dbReference>
<dbReference type="RefSeq" id="WP_382167990.1">
    <property type="nucleotide sequence ID" value="NZ_JBHTBR010000005.1"/>
</dbReference>
<dbReference type="PANTHER" id="PTHR48106">
    <property type="entry name" value="QUINONE OXIDOREDUCTASE PIG3-RELATED"/>
    <property type="match status" value="1"/>
</dbReference>
<accession>A0ABW2IMX0</accession>
<dbReference type="Pfam" id="PF08240">
    <property type="entry name" value="ADH_N"/>
    <property type="match status" value="1"/>
</dbReference>
<reference evidence="5" key="1">
    <citation type="journal article" date="2019" name="Int. J. Syst. Evol. Microbiol.">
        <title>The Global Catalogue of Microorganisms (GCM) 10K type strain sequencing project: providing services to taxonomists for standard genome sequencing and annotation.</title>
        <authorList>
            <consortium name="The Broad Institute Genomics Platform"/>
            <consortium name="The Broad Institute Genome Sequencing Center for Infectious Disease"/>
            <person name="Wu L."/>
            <person name="Ma J."/>
        </authorList>
    </citation>
    <scope>NUCLEOTIDE SEQUENCE [LARGE SCALE GENOMIC DNA]</scope>
    <source>
        <strain evidence="5">CCUG 51308</strain>
    </source>
</reference>
<dbReference type="NCBIfam" id="TIGR02824">
    <property type="entry name" value="quinone_pig3"/>
    <property type="match status" value="1"/>
</dbReference>
<name>A0ABW2IMX0_9PROT</name>
<dbReference type="Gene3D" id="3.40.50.720">
    <property type="entry name" value="NAD(P)-binding Rossmann-like Domain"/>
    <property type="match status" value="1"/>
</dbReference>
<keyword evidence="2" id="KW-0560">Oxidoreductase</keyword>